<dbReference type="HOGENOM" id="CLU_125952_0_0_11"/>
<sequence>MTLPSVRIVSSAGRRLGGVMRAHHTKSKGDLGVAKAYADLVAQGHVVLFPSTEHAPFDLVAYKHGRFLRIQVKYRAASASGAVEVEFKSVWSDRHGHHVRQLDKSEVDVFCVYCPDTDECYYFRPREHGRSLTLRVRPTRNNQRTGVWPAADFREVPAPLPEYPYGV</sequence>
<accession>A0A0A1DJE4</accession>
<evidence type="ECO:0000259" key="1">
    <source>
        <dbReference type="Pfam" id="PF11645"/>
    </source>
</evidence>
<dbReference type="Pfam" id="PF11645">
    <property type="entry name" value="PDDEXK_5"/>
    <property type="match status" value="1"/>
</dbReference>
<evidence type="ECO:0000313" key="3">
    <source>
        <dbReference type="Proteomes" id="UP000030300"/>
    </source>
</evidence>
<dbReference type="KEGG" id="psim:KR76_08410"/>
<dbReference type="GO" id="GO:0003676">
    <property type="term" value="F:nucleic acid binding"/>
    <property type="evidence" value="ECO:0007669"/>
    <property type="project" value="InterPro"/>
</dbReference>
<keyword evidence="3" id="KW-1185">Reference proteome</keyword>
<feature type="domain" description="PD(D/E)XK endonuclease" evidence="1">
    <location>
        <begin position="23"/>
        <end position="154"/>
    </location>
</feature>
<dbReference type="Gene3D" id="3.40.1350.10">
    <property type="match status" value="1"/>
</dbReference>
<dbReference type="InterPro" id="IPR011856">
    <property type="entry name" value="tRNA_endonuc-like_dom_sf"/>
</dbReference>
<proteinExistence type="predicted"/>
<name>A0A0A1DJE4_NOCSI</name>
<organism evidence="2 3">
    <name type="scientific">Nocardioides simplex</name>
    <name type="common">Arthrobacter simplex</name>
    <dbReference type="NCBI Taxonomy" id="2045"/>
    <lineage>
        <taxon>Bacteria</taxon>
        <taxon>Bacillati</taxon>
        <taxon>Actinomycetota</taxon>
        <taxon>Actinomycetes</taxon>
        <taxon>Propionibacteriales</taxon>
        <taxon>Nocardioidaceae</taxon>
        <taxon>Pimelobacter</taxon>
    </lineage>
</organism>
<evidence type="ECO:0000313" key="2">
    <source>
        <dbReference type="EMBL" id="AIY16787.2"/>
    </source>
</evidence>
<dbReference type="EMBL" id="CP009896">
    <property type="protein sequence ID" value="AIY16787.2"/>
    <property type="molecule type" value="Genomic_DNA"/>
</dbReference>
<dbReference type="AlphaFoldDB" id="A0A0A1DJE4"/>
<dbReference type="Proteomes" id="UP000030300">
    <property type="component" value="Chromosome"/>
</dbReference>
<protein>
    <recommendedName>
        <fullName evidence="1">PD(D/E)XK endonuclease domain-containing protein</fullName>
    </recommendedName>
</protein>
<dbReference type="InterPro" id="IPR021671">
    <property type="entry name" value="PD(D/E)XK_Endonuc"/>
</dbReference>
<dbReference type="STRING" id="2045.KR76_08410"/>
<gene>
    <name evidence="2" type="ORF">KR76_08410</name>
</gene>
<dbReference type="eggNOG" id="ENOG5032VA1">
    <property type="taxonomic scope" value="Bacteria"/>
</dbReference>
<reference evidence="2 3" key="1">
    <citation type="journal article" date="2015" name="Genome Announc.">
        <title>Complete Genome Sequence of Steroid-Transforming Nocardioides simplex VKM Ac-2033D.</title>
        <authorList>
            <person name="Shtratnikova V.Y."/>
            <person name="Schelkunov M.I."/>
            <person name="Pekov Y.A."/>
            <person name="Fokina V.V."/>
            <person name="Logacheva M.D."/>
            <person name="Sokolov S.L."/>
            <person name="Bragin E.Y."/>
            <person name="Ashapkin V.V."/>
            <person name="Donova M.V."/>
        </authorList>
    </citation>
    <scope>NUCLEOTIDE SEQUENCE [LARGE SCALE GENOMIC DNA]</scope>
    <source>
        <strain evidence="2 3">VKM Ac-2033D</strain>
    </source>
</reference>